<dbReference type="SUPFAM" id="SSF109604">
    <property type="entry name" value="HD-domain/PDEase-like"/>
    <property type="match status" value="1"/>
</dbReference>
<accession>A0A179D280</accession>
<dbReference type="AlphaFoldDB" id="A0A179D280"/>
<proteinExistence type="predicted"/>
<dbReference type="Proteomes" id="UP000078390">
    <property type="component" value="Unassembled WGS sequence"/>
</dbReference>
<evidence type="ECO:0000313" key="2">
    <source>
        <dbReference type="Proteomes" id="UP000078390"/>
    </source>
</evidence>
<name>A0A179D280_9BACT</name>
<reference evidence="1 2" key="1">
    <citation type="submission" date="2016-04" db="EMBL/GenBank/DDBJ databases">
        <title>Genome analysis of Thermosulfurimonas dismutans, the first thermophilic sulfur-disproportionating bacterium of the phylum Thermodesulfobacteria.</title>
        <authorList>
            <person name="Mardanov A.V."/>
            <person name="Beletsky A.V."/>
            <person name="Kadnikov V.V."/>
            <person name="Slobodkin A.I."/>
            <person name="Ravin N.V."/>
        </authorList>
    </citation>
    <scope>NUCLEOTIDE SEQUENCE [LARGE SCALE GENOMIC DNA]</scope>
    <source>
        <strain evidence="1 2">S95</strain>
    </source>
</reference>
<keyword evidence="2" id="KW-1185">Reference proteome</keyword>
<dbReference type="EMBL" id="LWLG01000024">
    <property type="protein sequence ID" value="OAQ19819.1"/>
    <property type="molecule type" value="Genomic_DNA"/>
</dbReference>
<gene>
    <name evidence="1" type="ORF">TDIS_2073</name>
</gene>
<comment type="caution">
    <text evidence="1">The sequence shown here is derived from an EMBL/GenBank/DDBJ whole genome shotgun (WGS) entry which is preliminary data.</text>
</comment>
<dbReference type="STRING" id="999894.TDIS_2073"/>
<protein>
    <submittedName>
        <fullName evidence="1">EAL domain protein</fullName>
    </submittedName>
</protein>
<organism evidence="1 2">
    <name type="scientific">Thermosulfurimonas dismutans</name>
    <dbReference type="NCBI Taxonomy" id="999894"/>
    <lineage>
        <taxon>Bacteria</taxon>
        <taxon>Pseudomonadati</taxon>
        <taxon>Thermodesulfobacteriota</taxon>
        <taxon>Thermodesulfobacteria</taxon>
        <taxon>Thermodesulfobacteriales</taxon>
        <taxon>Thermodesulfobacteriaceae</taxon>
        <taxon>Thermosulfurimonas</taxon>
    </lineage>
</organism>
<sequence>MIGLFSLLEAMTDQPLPLILKDLPLEKDVEEALLGRESPFTPLLRLVKAYEEGRWQELYNILKGLPISDEVLPKFYIKALSFAQRAFVLGK</sequence>
<evidence type="ECO:0000313" key="1">
    <source>
        <dbReference type="EMBL" id="OAQ19819.1"/>
    </source>
</evidence>